<dbReference type="KEGG" id="tmn:UCRPA7_8222"/>
<protein>
    <submittedName>
        <fullName evidence="2">Putative hydroxyproline-rich glyco protein</fullName>
    </submittedName>
</protein>
<dbReference type="OrthoDB" id="5398371at2759"/>
<feature type="region of interest" description="Disordered" evidence="1">
    <location>
        <begin position="1"/>
        <end position="21"/>
    </location>
</feature>
<evidence type="ECO:0000313" key="2">
    <source>
        <dbReference type="EMBL" id="EON96290.1"/>
    </source>
</evidence>
<accession>R8BAE6</accession>
<feature type="region of interest" description="Disordered" evidence="1">
    <location>
        <begin position="44"/>
        <end position="66"/>
    </location>
</feature>
<dbReference type="RefSeq" id="XP_007918931.1">
    <property type="nucleotide sequence ID" value="XM_007920740.1"/>
</dbReference>
<evidence type="ECO:0000256" key="1">
    <source>
        <dbReference type="SAM" id="MobiDB-lite"/>
    </source>
</evidence>
<dbReference type="GeneID" id="19329055"/>
<dbReference type="HOGENOM" id="CLU_1094919_0_0_1"/>
<proteinExistence type="predicted"/>
<organism evidence="2 3">
    <name type="scientific">Phaeoacremonium minimum (strain UCR-PA7)</name>
    <name type="common">Esca disease fungus</name>
    <name type="synonym">Togninia minima</name>
    <dbReference type="NCBI Taxonomy" id="1286976"/>
    <lineage>
        <taxon>Eukaryota</taxon>
        <taxon>Fungi</taxon>
        <taxon>Dikarya</taxon>
        <taxon>Ascomycota</taxon>
        <taxon>Pezizomycotina</taxon>
        <taxon>Sordariomycetes</taxon>
        <taxon>Sordariomycetidae</taxon>
        <taxon>Togniniales</taxon>
        <taxon>Togniniaceae</taxon>
        <taxon>Phaeoacremonium</taxon>
    </lineage>
</organism>
<dbReference type="Proteomes" id="UP000014074">
    <property type="component" value="Unassembled WGS sequence"/>
</dbReference>
<evidence type="ECO:0000313" key="3">
    <source>
        <dbReference type="Proteomes" id="UP000014074"/>
    </source>
</evidence>
<reference evidence="3" key="1">
    <citation type="journal article" date="2013" name="Genome Announc.">
        <title>Draft genome sequence of the ascomycete Phaeoacremonium aleophilum strain UCR-PA7, a causal agent of the esca disease complex in grapevines.</title>
        <authorList>
            <person name="Blanco-Ulate B."/>
            <person name="Rolshausen P."/>
            <person name="Cantu D."/>
        </authorList>
    </citation>
    <scope>NUCLEOTIDE SEQUENCE [LARGE SCALE GENOMIC DNA]</scope>
    <source>
        <strain evidence="3">UCR-PA7</strain>
    </source>
</reference>
<sequence>MEDSAAPGDGDATEGPSKDSIKVIDVAAPKGDAVLDVTFETSKETLRATRKATQPRPGQRTAPPRPLLQSTIRRAYRVDVAILKKQSKYFDNLLGDTRFEEARTVIDGLKALSLRNEKPGELDASELPWVKIIDDDEATRSAGREAVFADLLRILHGKETEVKPPTMLYVTNLAVLADQFLCTGPVSRYLNTGIKFKWPVTQARAPREGGLRINAATEEVIRQKILSSWLLDQPTKLHAATRELILYGSHQWSPYAEPDESRGATWWDLQDDLESKQVVTLLLKLHIDLPKESCSIGANVS</sequence>
<name>R8BAE6_PHAM7</name>
<dbReference type="AlphaFoldDB" id="R8BAE6"/>
<gene>
    <name evidence="2" type="ORF">UCRPA7_8222</name>
</gene>
<keyword evidence="3" id="KW-1185">Reference proteome</keyword>
<dbReference type="EMBL" id="KB933350">
    <property type="protein sequence ID" value="EON96290.1"/>
    <property type="molecule type" value="Genomic_DNA"/>
</dbReference>
<dbReference type="eggNOG" id="ENOG502S016">
    <property type="taxonomic scope" value="Eukaryota"/>
</dbReference>